<keyword evidence="3" id="KW-1185">Reference proteome</keyword>
<reference evidence="2 3" key="1">
    <citation type="journal article" date="2019" name="G3 (Bethesda)">
        <title>Sequencing of a Wild Apple (Malus baccata) Genome Unravels the Differences Between Cultivated and Wild Apple Species Regarding Disease Resistance and Cold Tolerance.</title>
        <authorList>
            <person name="Chen X."/>
        </authorList>
    </citation>
    <scope>NUCLEOTIDE SEQUENCE [LARGE SCALE GENOMIC DNA]</scope>
    <source>
        <strain evidence="3">cv. Shandingzi</strain>
        <tissue evidence="2">Leaves</tissue>
    </source>
</reference>
<sequence length="58" mass="6801">MALLGVYKKQGKERKSPPKERDKGKSDRYELTDDEDDKRSSKKLTLNINCIYGRQKLQ</sequence>
<evidence type="ECO:0000313" key="2">
    <source>
        <dbReference type="EMBL" id="TQD71634.1"/>
    </source>
</evidence>
<name>A0A540KBN3_MALBA</name>
<feature type="compositionally biased region" description="Basic and acidic residues" evidence="1">
    <location>
        <begin position="13"/>
        <end position="31"/>
    </location>
</feature>
<dbReference type="Proteomes" id="UP000315295">
    <property type="component" value="Unassembled WGS sequence"/>
</dbReference>
<gene>
    <name evidence="2" type="ORF">C1H46_042829</name>
</gene>
<accession>A0A540KBN3</accession>
<dbReference type="EMBL" id="VIEB01001519">
    <property type="protein sequence ID" value="TQD71634.1"/>
    <property type="molecule type" value="Genomic_DNA"/>
</dbReference>
<protein>
    <submittedName>
        <fullName evidence="2">Uncharacterized protein</fullName>
    </submittedName>
</protein>
<comment type="caution">
    <text evidence="2">The sequence shown here is derived from an EMBL/GenBank/DDBJ whole genome shotgun (WGS) entry which is preliminary data.</text>
</comment>
<evidence type="ECO:0000313" key="3">
    <source>
        <dbReference type="Proteomes" id="UP000315295"/>
    </source>
</evidence>
<organism evidence="2 3">
    <name type="scientific">Malus baccata</name>
    <name type="common">Siberian crab apple</name>
    <name type="synonym">Pyrus baccata</name>
    <dbReference type="NCBI Taxonomy" id="106549"/>
    <lineage>
        <taxon>Eukaryota</taxon>
        <taxon>Viridiplantae</taxon>
        <taxon>Streptophyta</taxon>
        <taxon>Embryophyta</taxon>
        <taxon>Tracheophyta</taxon>
        <taxon>Spermatophyta</taxon>
        <taxon>Magnoliopsida</taxon>
        <taxon>eudicotyledons</taxon>
        <taxon>Gunneridae</taxon>
        <taxon>Pentapetalae</taxon>
        <taxon>rosids</taxon>
        <taxon>fabids</taxon>
        <taxon>Rosales</taxon>
        <taxon>Rosaceae</taxon>
        <taxon>Amygdaloideae</taxon>
        <taxon>Maleae</taxon>
        <taxon>Malus</taxon>
    </lineage>
</organism>
<proteinExistence type="predicted"/>
<dbReference type="AlphaFoldDB" id="A0A540KBN3"/>
<evidence type="ECO:0000256" key="1">
    <source>
        <dbReference type="SAM" id="MobiDB-lite"/>
    </source>
</evidence>
<feature type="region of interest" description="Disordered" evidence="1">
    <location>
        <begin position="1"/>
        <end position="40"/>
    </location>
</feature>